<dbReference type="InterPro" id="IPR016024">
    <property type="entry name" value="ARM-type_fold"/>
</dbReference>
<organism evidence="4 5">
    <name type="scientific">Modicella reniformis</name>
    <dbReference type="NCBI Taxonomy" id="1440133"/>
    <lineage>
        <taxon>Eukaryota</taxon>
        <taxon>Fungi</taxon>
        <taxon>Fungi incertae sedis</taxon>
        <taxon>Mucoromycota</taxon>
        <taxon>Mortierellomycotina</taxon>
        <taxon>Mortierellomycetes</taxon>
        <taxon>Mortierellales</taxon>
        <taxon>Mortierellaceae</taxon>
        <taxon>Modicella</taxon>
    </lineage>
</organism>
<dbReference type="InterPro" id="IPR007111">
    <property type="entry name" value="NACHT_NTPase"/>
</dbReference>
<protein>
    <recommendedName>
        <fullName evidence="6">NACHT domain-containing protein</fullName>
    </recommendedName>
</protein>
<dbReference type="SUPFAM" id="SSF52540">
    <property type="entry name" value="P-loop containing nucleoside triphosphate hydrolases"/>
    <property type="match status" value="1"/>
</dbReference>
<evidence type="ECO:0000313" key="4">
    <source>
        <dbReference type="EMBL" id="KAF9984730.1"/>
    </source>
</evidence>
<accession>A0A9P6MAH7</accession>
<evidence type="ECO:0008006" key="6">
    <source>
        <dbReference type="Google" id="ProtNLM"/>
    </source>
</evidence>
<evidence type="ECO:0000259" key="2">
    <source>
        <dbReference type="Pfam" id="PF05729"/>
    </source>
</evidence>
<dbReference type="InterPro" id="IPR027417">
    <property type="entry name" value="P-loop_NTPase"/>
</dbReference>
<evidence type="ECO:0000259" key="3">
    <source>
        <dbReference type="Pfam" id="PF23948"/>
    </source>
</evidence>
<name>A0A9P6MAH7_9FUNG</name>
<gene>
    <name evidence="4" type="ORF">BGZ65_012765</name>
</gene>
<dbReference type="Pfam" id="PF05729">
    <property type="entry name" value="NACHT"/>
    <property type="match status" value="1"/>
</dbReference>
<feature type="compositionally biased region" description="Polar residues" evidence="1">
    <location>
        <begin position="1"/>
        <end position="18"/>
    </location>
</feature>
<dbReference type="PROSITE" id="PS00675">
    <property type="entry name" value="SIGMA54_INTERACT_1"/>
    <property type="match status" value="1"/>
</dbReference>
<dbReference type="EMBL" id="JAAAHW010003359">
    <property type="protein sequence ID" value="KAF9984730.1"/>
    <property type="molecule type" value="Genomic_DNA"/>
</dbReference>
<dbReference type="OrthoDB" id="2376502at2759"/>
<feature type="region of interest" description="Disordered" evidence="1">
    <location>
        <begin position="1"/>
        <end position="25"/>
    </location>
</feature>
<feature type="domain" description="Arm-like repeat" evidence="3">
    <location>
        <begin position="82"/>
        <end position="446"/>
    </location>
</feature>
<feature type="domain" description="NACHT" evidence="2">
    <location>
        <begin position="557"/>
        <end position="716"/>
    </location>
</feature>
<evidence type="ECO:0000256" key="1">
    <source>
        <dbReference type="SAM" id="MobiDB-lite"/>
    </source>
</evidence>
<dbReference type="InterPro" id="IPR056251">
    <property type="entry name" value="Arm_rpt_dom"/>
</dbReference>
<dbReference type="AlphaFoldDB" id="A0A9P6MAH7"/>
<reference evidence="4" key="1">
    <citation type="journal article" date="2020" name="Fungal Divers.">
        <title>Resolving the Mortierellaceae phylogeny through synthesis of multi-gene phylogenetics and phylogenomics.</title>
        <authorList>
            <person name="Vandepol N."/>
            <person name="Liber J."/>
            <person name="Desiro A."/>
            <person name="Na H."/>
            <person name="Kennedy M."/>
            <person name="Barry K."/>
            <person name="Grigoriev I.V."/>
            <person name="Miller A.N."/>
            <person name="O'Donnell K."/>
            <person name="Stajich J.E."/>
            <person name="Bonito G."/>
        </authorList>
    </citation>
    <scope>NUCLEOTIDE SEQUENCE</scope>
    <source>
        <strain evidence="4">MES-2147</strain>
    </source>
</reference>
<dbReference type="Proteomes" id="UP000749646">
    <property type="component" value="Unassembled WGS sequence"/>
</dbReference>
<keyword evidence="5" id="KW-1185">Reference proteome</keyword>
<dbReference type="InterPro" id="IPR025662">
    <property type="entry name" value="Sigma_54_int_dom_ATP-bd_1"/>
</dbReference>
<evidence type="ECO:0000313" key="5">
    <source>
        <dbReference type="Proteomes" id="UP000749646"/>
    </source>
</evidence>
<sequence>MDSTVGSSASNPSVNNPKQSRDTATIPPTIFAINVGPPTSEIKLPKSDERLISTPQLACCLGLLQASRSNDDNLQPAARKWLQTIEKDSDEQERLKMLSTDVIRAFKRDEIKDAKVVAEVVHLTPVLDKDAFKDLLKEFYKGIDQSGLLDVHQLEGLAQLVQGAGSGYLEADDLVKILELLSTRLRGTHGQSPHYIYRLTTAVSNVLDAMADTEVIALDRVSLHEPLSSYLNDLKGSSDPYLVYQAAYAYQALLCVPDNESLWQAGLRRTGKVIQGFTGLVSAVKGLDLNKFIDGLEDIQRGFAGVSEAVKLVKTVYNDVNSLAQSGQSFLVCLKEGFSFQRKCAWYSALRGADALIQDGELAKFRKLVCEVPCRRDPAFQWGVCQRLGKIAANPMWDHDTRGSAISFLGEIYKNDAVWGQQATVKQWIINTLMQLALPVDDDLQSHVAAATSLLRELEASKDAQKQILLQVCREKGPTSHPLIDPVPALTSQSLIDRVQNRPDVEANLRQLRKQRLSERGKAVYISPQAKANLQAANDARFPLMKKIKEFLSSAQRVFLLMGDSGAGKSTFSRELEYDLWQAYNKKTGRIPLHINLPAIDKPEHDMIAKQLRKAEFTEPQIRELKFHRKFILICDGYDESQNTHNLYTSNRLNQPGEWNAQMVISCRSEYLGINYRDRFQPGDRNQRSESVEFQESVITPFTQDQIQAYIKQYVSLHHPLWQMEDYIQALEHIPSLRDLVSNPFLMTLSLEVLPRMLDPGQQLSATRVTRVALYDQFIEQWLERGKKRLGETDLSPQARSAFENLSDEGFTQHGIRFLKKLAVAIYKEQDGHPVVIYSRVEGEHPWKDSFFGRDEEKRLLREACPLTRSGNQYRFIHRSLLEYGLALAIFDPQDGTKKEPSELIVSRRGSTSSTLSFEIRDPWREAAATATADQESDFDSPLARRDFVNDSSLLQFLEERVQQEPVFKQQLLAYIEYSKNDKKWRTAAANAITILVRSGMQFIGSDFRGIQIPGADLSYGFFDSTLLQDSDLRKVFGCDRQI</sequence>
<comment type="caution">
    <text evidence="4">The sequence shown here is derived from an EMBL/GenBank/DDBJ whole genome shotgun (WGS) entry which is preliminary data.</text>
</comment>
<dbReference type="SUPFAM" id="SSF48371">
    <property type="entry name" value="ARM repeat"/>
    <property type="match status" value="1"/>
</dbReference>
<dbReference type="Pfam" id="PF23948">
    <property type="entry name" value="ARM_5"/>
    <property type="match status" value="1"/>
</dbReference>
<dbReference type="Gene3D" id="3.40.50.300">
    <property type="entry name" value="P-loop containing nucleotide triphosphate hydrolases"/>
    <property type="match status" value="1"/>
</dbReference>
<proteinExistence type="predicted"/>